<evidence type="ECO:0000313" key="1">
    <source>
        <dbReference type="EMBL" id="AZB27018.1"/>
    </source>
</evidence>
<dbReference type="NCBIfam" id="TIGR03696">
    <property type="entry name" value="Rhs_assc_core"/>
    <property type="match status" value="1"/>
</dbReference>
<reference evidence="2" key="1">
    <citation type="submission" date="2018-11" db="EMBL/GenBank/DDBJ databases">
        <title>Proposal to divide the Flavobacteriaceae and reorganize its genera based on Amino Acid Identity values calculated from whole genome sequences.</title>
        <authorList>
            <person name="Nicholson A.C."/>
            <person name="Gulvik C.A."/>
            <person name="Whitney A.M."/>
            <person name="Humrighouse B.W."/>
            <person name="Bell M."/>
            <person name="Holmes B."/>
            <person name="Steigerwalt A.G."/>
            <person name="Villarma A."/>
            <person name="Sheth M."/>
            <person name="Batra D."/>
            <person name="Pryor J."/>
            <person name="Bernardet J.-F."/>
            <person name="Hugo C."/>
            <person name="Kampfer P."/>
            <person name="Newman J."/>
            <person name="McQuiston J.R."/>
        </authorList>
    </citation>
    <scope>NUCLEOTIDE SEQUENCE [LARGE SCALE GENOMIC DNA]</scope>
    <source>
        <strain evidence="2">G0229</strain>
    </source>
</reference>
<dbReference type="KEGG" id="cben:EG339_21730"/>
<dbReference type="InterPro" id="IPR050708">
    <property type="entry name" value="T6SS_VgrG/RHS"/>
</dbReference>
<proteinExistence type="predicted"/>
<dbReference type="Proteomes" id="UP000271193">
    <property type="component" value="Chromosome"/>
</dbReference>
<evidence type="ECO:0008006" key="3">
    <source>
        <dbReference type="Google" id="ProtNLM"/>
    </source>
</evidence>
<sequence length="75" mass="8924">MYDYGARMYMPDIGRWGVVDPLAEMYRRHTPYAYAVNNPIYFIDPDGMQIDPASQKEWDRLKGLLLKYGMHYKVM</sequence>
<name>A0A3G6TCN0_9FLAO</name>
<accession>A0A3G6TCN0</accession>
<organism evidence="1 2">
    <name type="scientific">Chryseobacterium bernardetii</name>
    <dbReference type="NCBI Taxonomy" id="1241978"/>
    <lineage>
        <taxon>Bacteria</taxon>
        <taxon>Pseudomonadati</taxon>
        <taxon>Bacteroidota</taxon>
        <taxon>Flavobacteriia</taxon>
        <taxon>Flavobacteriales</taxon>
        <taxon>Weeksellaceae</taxon>
        <taxon>Chryseobacterium group</taxon>
        <taxon>Chryseobacterium</taxon>
    </lineage>
</organism>
<dbReference type="EMBL" id="CP033932">
    <property type="protein sequence ID" value="AZB27018.1"/>
    <property type="molecule type" value="Genomic_DNA"/>
</dbReference>
<keyword evidence="2" id="KW-1185">Reference proteome</keyword>
<protein>
    <recommendedName>
        <fullName evidence="3">RHS repeat-associated core domain-containing protein</fullName>
    </recommendedName>
</protein>
<dbReference type="Gene3D" id="2.180.10.10">
    <property type="entry name" value="RHS repeat-associated core"/>
    <property type="match status" value="1"/>
</dbReference>
<gene>
    <name evidence="1" type="ORF">EG339_21730</name>
</gene>
<dbReference type="PANTHER" id="PTHR32305:SF15">
    <property type="entry name" value="PROTEIN RHSA-RELATED"/>
    <property type="match status" value="1"/>
</dbReference>
<dbReference type="PANTHER" id="PTHR32305">
    <property type="match status" value="1"/>
</dbReference>
<dbReference type="AlphaFoldDB" id="A0A3G6TCN0"/>
<evidence type="ECO:0000313" key="2">
    <source>
        <dbReference type="Proteomes" id="UP000271193"/>
    </source>
</evidence>
<dbReference type="InterPro" id="IPR022385">
    <property type="entry name" value="Rhs_assc_core"/>
</dbReference>